<evidence type="ECO:0000313" key="3">
    <source>
        <dbReference type="Proteomes" id="UP000729357"/>
    </source>
</evidence>
<feature type="non-terminal residue" evidence="2">
    <location>
        <position position="263"/>
    </location>
</feature>
<feature type="compositionally biased region" description="Low complexity" evidence="1">
    <location>
        <begin position="208"/>
        <end position="245"/>
    </location>
</feature>
<feature type="region of interest" description="Disordered" evidence="1">
    <location>
        <begin position="208"/>
        <end position="263"/>
    </location>
</feature>
<name>A0A9P8K1M7_AURME</name>
<organism evidence="2 3">
    <name type="scientific">Aureobasidium melanogenum</name>
    <name type="common">Aureobasidium pullulans var. melanogenum</name>
    <dbReference type="NCBI Taxonomy" id="46634"/>
    <lineage>
        <taxon>Eukaryota</taxon>
        <taxon>Fungi</taxon>
        <taxon>Dikarya</taxon>
        <taxon>Ascomycota</taxon>
        <taxon>Pezizomycotina</taxon>
        <taxon>Dothideomycetes</taxon>
        <taxon>Dothideomycetidae</taxon>
        <taxon>Dothideales</taxon>
        <taxon>Saccotheciaceae</taxon>
        <taxon>Aureobasidium</taxon>
    </lineage>
</organism>
<protein>
    <submittedName>
        <fullName evidence="2">Uncharacterized protein</fullName>
    </submittedName>
</protein>
<evidence type="ECO:0000256" key="1">
    <source>
        <dbReference type="SAM" id="MobiDB-lite"/>
    </source>
</evidence>
<dbReference type="AlphaFoldDB" id="A0A9P8K1M7"/>
<reference evidence="2" key="1">
    <citation type="journal article" date="2021" name="J Fungi (Basel)">
        <title>Virulence traits and population genomics of the black yeast Aureobasidium melanogenum.</title>
        <authorList>
            <person name="Cernosa A."/>
            <person name="Sun X."/>
            <person name="Gostincar C."/>
            <person name="Fang C."/>
            <person name="Gunde-Cimerman N."/>
            <person name="Song Z."/>
        </authorList>
    </citation>
    <scope>NUCLEOTIDE SEQUENCE</scope>
    <source>
        <strain evidence="2">EXF-9298</strain>
    </source>
</reference>
<comment type="caution">
    <text evidence="2">The sequence shown here is derived from an EMBL/GenBank/DDBJ whole genome shotgun (WGS) entry which is preliminary data.</text>
</comment>
<dbReference type="EMBL" id="JAHFXS010000086">
    <property type="protein sequence ID" value="KAG9989393.1"/>
    <property type="molecule type" value="Genomic_DNA"/>
</dbReference>
<dbReference type="Proteomes" id="UP000729357">
    <property type="component" value="Unassembled WGS sequence"/>
</dbReference>
<feature type="compositionally biased region" description="Basic and acidic residues" evidence="1">
    <location>
        <begin position="246"/>
        <end position="263"/>
    </location>
</feature>
<reference evidence="2" key="2">
    <citation type="submission" date="2021-08" db="EMBL/GenBank/DDBJ databases">
        <authorList>
            <person name="Gostincar C."/>
            <person name="Sun X."/>
            <person name="Song Z."/>
            <person name="Gunde-Cimerman N."/>
        </authorList>
    </citation>
    <scope>NUCLEOTIDE SEQUENCE</scope>
    <source>
        <strain evidence="2">EXF-9298</strain>
    </source>
</reference>
<evidence type="ECO:0000313" key="2">
    <source>
        <dbReference type="EMBL" id="KAG9989393.1"/>
    </source>
</evidence>
<accession>A0A9P8K1M7</accession>
<gene>
    <name evidence="2" type="ORF">KCU98_g1924</name>
</gene>
<proteinExistence type="predicted"/>
<keyword evidence="3" id="KW-1185">Reference proteome</keyword>
<sequence length="263" mass="29846">MPTQSTITQQELSSDVLESPVYQNLEVCFQRYLTWLSSHEIGLALTLETSLLDAAKRVHHRLDRQVNYYSPYEIPLEHYSQLQQHLVEMTVYCRRVASYVGARRLRTFNEFATLTGYPVSQIKEAWDLRCFSPSAEELCQTVTKWSWERIEEARWRAEMAWRCGHTNQRPAHLRLMPRRRVIIDEILDYLAVAPSTSTLASTTLWSSISSSSTSSPSTSASTTSSSTSTSTASSSSTSSSQSETTISRDLEALSDRTRKPEES</sequence>